<dbReference type="GO" id="GO:0006310">
    <property type="term" value="P:DNA recombination"/>
    <property type="evidence" value="ECO:0007669"/>
    <property type="project" value="UniProtKB-KW"/>
</dbReference>
<dbReference type="InterPro" id="IPR014144">
    <property type="entry name" value="LigD_PE_domain"/>
</dbReference>
<evidence type="ECO:0000256" key="18">
    <source>
        <dbReference type="ARBA" id="ARBA00023268"/>
    </source>
</evidence>
<dbReference type="InterPro" id="IPR012309">
    <property type="entry name" value="DNA_ligase_ATP-dep_C"/>
</dbReference>
<dbReference type="Pfam" id="PF21686">
    <property type="entry name" value="LigD_Prim-Pol"/>
    <property type="match status" value="1"/>
</dbReference>
<keyword evidence="9" id="KW-0227">DNA damage</keyword>
<dbReference type="EC" id="6.5.1.1" evidence="2"/>
<evidence type="ECO:0000256" key="5">
    <source>
        <dbReference type="ARBA" id="ARBA00022695"/>
    </source>
</evidence>
<keyword evidence="3 25" id="KW-0436">Ligase</keyword>
<evidence type="ECO:0000256" key="6">
    <source>
        <dbReference type="ARBA" id="ARBA00022722"/>
    </source>
</evidence>
<evidence type="ECO:0000313" key="25">
    <source>
        <dbReference type="EMBL" id="TFD51221.1"/>
    </source>
</evidence>
<evidence type="ECO:0000256" key="20">
    <source>
        <dbReference type="ARBA" id="ARBA00034003"/>
    </source>
</evidence>
<dbReference type="GO" id="GO:0005524">
    <property type="term" value="F:ATP binding"/>
    <property type="evidence" value="ECO:0007669"/>
    <property type="project" value="UniProtKB-KW"/>
</dbReference>
<comment type="similarity">
    <text evidence="22">In the N-terminal section; belongs to the LigD polymerase family.</text>
</comment>
<evidence type="ECO:0000256" key="2">
    <source>
        <dbReference type="ARBA" id="ARBA00012727"/>
    </source>
</evidence>
<name>A0A4R9A329_9MICO</name>
<accession>A0A4R9A329</accession>
<keyword evidence="13" id="KW-0239">DNA-directed DNA polymerase</keyword>
<keyword evidence="8" id="KW-0547">Nucleotide-binding</keyword>
<keyword evidence="4" id="KW-0808">Transferase</keyword>
<evidence type="ECO:0000256" key="15">
    <source>
        <dbReference type="ARBA" id="ARBA00023172"/>
    </source>
</evidence>
<reference evidence="25 26" key="1">
    <citation type="submission" date="2019-03" db="EMBL/GenBank/DDBJ databases">
        <title>Genomics of glacier-inhabiting Cryobacterium strains.</title>
        <authorList>
            <person name="Liu Q."/>
            <person name="Xin Y.-H."/>
        </authorList>
    </citation>
    <scope>NUCLEOTIDE SEQUENCE [LARGE SCALE GENOMIC DNA]</scope>
    <source>
        <strain evidence="25 26">Hh14</strain>
    </source>
</reference>
<keyword evidence="12" id="KW-0067">ATP-binding</keyword>
<gene>
    <name evidence="25" type="ORF">E3T55_07925</name>
</gene>
<dbReference type="OrthoDB" id="9802472at2"/>
<keyword evidence="11" id="KW-0269">Exonuclease</keyword>
<dbReference type="AlphaFoldDB" id="A0A4R9A329"/>
<dbReference type="RefSeq" id="WP_134519036.1">
    <property type="nucleotide sequence ID" value="NZ_SOHE01000037.1"/>
</dbReference>
<evidence type="ECO:0000256" key="17">
    <source>
        <dbReference type="ARBA" id="ARBA00023211"/>
    </source>
</evidence>
<comment type="cofactor">
    <cofactor evidence="1">
        <name>Mn(2+)</name>
        <dbReference type="ChEBI" id="CHEBI:29035"/>
    </cofactor>
</comment>
<evidence type="ECO:0000259" key="24">
    <source>
        <dbReference type="PROSITE" id="PS50160"/>
    </source>
</evidence>
<dbReference type="Gene3D" id="3.90.920.10">
    <property type="entry name" value="DNA primase, PRIM domain"/>
    <property type="match status" value="1"/>
</dbReference>
<keyword evidence="10" id="KW-0378">Hydrolase</keyword>
<evidence type="ECO:0000256" key="21">
    <source>
        <dbReference type="ARBA" id="ARBA00049981"/>
    </source>
</evidence>
<keyword evidence="26" id="KW-1185">Reference proteome</keyword>
<dbReference type="GO" id="GO:0004527">
    <property type="term" value="F:exonuclease activity"/>
    <property type="evidence" value="ECO:0007669"/>
    <property type="project" value="UniProtKB-KW"/>
</dbReference>
<feature type="region of interest" description="Disordered" evidence="23">
    <location>
        <begin position="308"/>
        <end position="338"/>
    </location>
</feature>
<dbReference type="CDD" id="cd04863">
    <property type="entry name" value="MtLigD_Pol_like"/>
    <property type="match status" value="1"/>
</dbReference>
<dbReference type="InterPro" id="IPR014145">
    <property type="entry name" value="LigD_pol_dom"/>
</dbReference>
<comment type="caution">
    <text evidence="25">The sequence shown here is derived from an EMBL/GenBank/DDBJ whole genome shotgun (WGS) entry which is preliminary data.</text>
</comment>
<dbReference type="Proteomes" id="UP000297447">
    <property type="component" value="Unassembled WGS sequence"/>
</dbReference>
<evidence type="ECO:0000256" key="14">
    <source>
        <dbReference type="ARBA" id="ARBA00023125"/>
    </source>
</evidence>
<evidence type="ECO:0000256" key="1">
    <source>
        <dbReference type="ARBA" id="ARBA00001936"/>
    </source>
</evidence>
<dbReference type="InterPro" id="IPR033649">
    <property type="entry name" value="MtLigD_Pol-like"/>
</dbReference>
<dbReference type="GO" id="GO:0046872">
    <property type="term" value="F:metal ion binding"/>
    <property type="evidence" value="ECO:0007669"/>
    <property type="project" value="UniProtKB-KW"/>
</dbReference>
<evidence type="ECO:0000256" key="7">
    <source>
        <dbReference type="ARBA" id="ARBA00022723"/>
    </source>
</evidence>
<dbReference type="Gene3D" id="3.30.470.30">
    <property type="entry name" value="DNA ligase/mRNA capping enzyme"/>
    <property type="match status" value="1"/>
</dbReference>
<keyword evidence="15" id="KW-0233">DNA recombination</keyword>
<dbReference type="InterPro" id="IPR012340">
    <property type="entry name" value="NA-bd_OB-fold"/>
</dbReference>
<dbReference type="CDD" id="cd07971">
    <property type="entry name" value="OBF_DNA_ligase_LigD"/>
    <property type="match status" value="1"/>
</dbReference>
<dbReference type="Pfam" id="PF01068">
    <property type="entry name" value="DNA_ligase_A_M"/>
    <property type="match status" value="1"/>
</dbReference>
<dbReference type="EMBL" id="SOHE01000037">
    <property type="protein sequence ID" value="TFD51221.1"/>
    <property type="molecule type" value="Genomic_DNA"/>
</dbReference>
<evidence type="ECO:0000256" key="16">
    <source>
        <dbReference type="ARBA" id="ARBA00023204"/>
    </source>
</evidence>
<protein>
    <recommendedName>
        <fullName evidence="2">DNA ligase (ATP)</fullName>
        <ecNumber evidence="2">6.5.1.1</ecNumber>
    </recommendedName>
    <alternativeName>
        <fullName evidence="19">NHEJ DNA polymerase</fullName>
    </alternativeName>
</protein>
<keyword evidence="5" id="KW-0548">Nucleotidyltransferase</keyword>
<dbReference type="PANTHER" id="PTHR42705:SF2">
    <property type="entry name" value="BIFUNCTIONAL NON-HOMOLOGOUS END JOINING PROTEIN LIGD"/>
    <property type="match status" value="1"/>
</dbReference>
<evidence type="ECO:0000256" key="19">
    <source>
        <dbReference type="ARBA" id="ARBA00029943"/>
    </source>
</evidence>
<dbReference type="NCBIfam" id="TIGR02778">
    <property type="entry name" value="ligD_pol"/>
    <property type="match status" value="1"/>
</dbReference>
<dbReference type="InterPro" id="IPR052171">
    <property type="entry name" value="NHEJ_LigD"/>
</dbReference>
<keyword evidence="7" id="KW-0479">Metal-binding</keyword>
<keyword evidence="6" id="KW-0540">Nuclease</keyword>
<dbReference type="GO" id="GO:0003910">
    <property type="term" value="F:DNA ligase (ATP) activity"/>
    <property type="evidence" value="ECO:0007669"/>
    <property type="project" value="UniProtKB-EC"/>
</dbReference>
<dbReference type="SUPFAM" id="SSF50249">
    <property type="entry name" value="Nucleic acid-binding proteins"/>
    <property type="match status" value="1"/>
</dbReference>
<evidence type="ECO:0000313" key="26">
    <source>
        <dbReference type="Proteomes" id="UP000297447"/>
    </source>
</evidence>
<feature type="region of interest" description="Disordered" evidence="23">
    <location>
        <begin position="811"/>
        <end position="832"/>
    </location>
</feature>
<evidence type="ECO:0000256" key="22">
    <source>
        <dbReference type="ARBA" id="ARBA00049990"/>
    </source>
</evidence>
<organism evidence="25 26">
    <name type="scientific">Cryobacterium frigoriphilum</name>
    <dbReference type="NCBI Taxonomy" id="1259150"/>
    <lineage>
        <taxon>Bacteria</taxon>
        <taxon>Bacillati</taxon>
        <taxon>Actinomycetota</taxon>
        <taxon>Actinomycetes</taxon>
        <taxon>Micrococcales</taxon>
        <taxon>Microbacteriaceae</taxon>
        <taxon>Cryobacterium</taxon>
    </lineage>
</organism>
<dbReference type="SUPFAM" id="SSF56091">
    <property type="entry name" value="DNA ligase/mRNA capping enzyme, catalytic domain"/>
    <property type="match status" value="1"/>
</dbReference>
<dbReference type="InterPro" id="IPR012310">
    <property type="entry name" value="DNA_ligase_ATP-dep_cent"/>
</dbReference>
<evidence type="ECO:0000256" key="8">
    <source>
        <dbReference type="ARBA" id="ARBA00022741"/>
    </source>
</evidence>
<dbReference type="GO" id="GO:0006281">
    <property type="term" value="P:DNA repair"/>
    <property type="evidence" value="ECO:0007669"/>
    <property type="project" value="UniProtKB-KW"/>
</dbReference>
<dbReference type="GO" id="GO:0003677">
    <property type="term" value="F:DNA binding"/>
    <property type="evidence" value="ECO:0007669"/>
    <property type="project" value="UniProtKB-KW"/>
</dbReference>
<evidence type="ECO:0000256" key="12">
    <source>
        <dbReference type="ARBA" id="ARBA00022840"/>
    </source>
</evidence>
<dbReference type="GO" id="GO:0003887">
    <property type="term" value="F:DNA-directed DNA polymerase activity"/>
    <property type="evidence" value="ECO:0007669"/>
    <property type="project" value="UniProtKB-KW"/>
</dbReference>
<evidence type="ECO:0000256" key="23">
    <source>
        <dbReference type="SAM" id="MobiDB-lite"/>
    </source>
</evidence>
<sequence>MNDARQVVTVNGHRLTLTHLDKVMYPETGTTKAEVLAYYANVAPALIRHAANRPATRQRWVHGVGTAENPGAVFFQKNLEEGAPDWVPRLPIQHSDRVIVYPLVNDLATLTWLAQLSALEIHVPQWQCGPGGEARPADRLVLDLDPGPGVGLADCADVARLARQILQDMGLVPMPVTSGSKGIHLYAALDGRYSSEQVVLVAHELARALEADHPDRVVSGMSKALRHGKVFVDWSQNSAAKTTIAPYSLRGRARPTVAAPRTWAELDSPTLAQLELAEVVQRLARLGDPLAVIVPPADRFADPLAAYRGKRRANRTPEPVPDARPVTDGAASVTGGDAPIGSATGTSFVIHEHHARRLHWDLRLERDGVLVSWALPKGVPSDPTRNHLAVQTEHHPLEYGSFEGRIPAGEYGAGQISIWDHGEYELEKWRADEVIATLHGQPGGGLGGARRIALIHTGGGTGASASEAKADQNWLIHLMKPAAAREPVSAPMPMPMPMPMPEYISPMLATAGSDRDLGDDAWAFEMKWDGIRAIALLDGAGDARLLTRNGNDVTAAYPEIVAGLRAAMPSGSAVLDGEIVALDRTGRPNFGLLQTRMNLGAAEARAAASRVGVHYLLFDVLERHGRSLVAEPYDARRALLEGLLLPATVTTAVAAHVQVPAALSGDYAEALQTSRRLGLEGIVAKRRDAPYRPGRRSRTWIKVKHTRAQEVVIGGWRPGTGNRADTVGALLLGIPGEGGLIYVGRVGTGFSDRDLVAAHRLLSPLRAAQSPFLAVPPLDALGARWVRPELVGEVEFGEWTAAGRLRHPSWRGWRTDKGPGDVHADLSGADAT</sequence>
<dbReference type="Pfam" id="PF04679">
    <property type="entry name" value="DNA_ligase_A_C"/>
    <property type="match status" value="1"/>
</dbReference>
<feature type="domain" description="ATP-dependent DNA ligase family profile" evidence="24">
    <location>
        <begin position="606"/>
        <end position="738"/>
    </location>
</feature>
<keyword evidence="18" id="KW-0511">Multifunctional enzyme</keyword>
<comment type="similarity">
    <text evidence="21">In the C-terminal section; belongs to the ATP-dependent DNA ligase family.</text>
</comment>
<dbReference type="InterPro" id="IPR014146">
    <property type="entry name" value="LigD_ligase_dom"/>
</dbReference>
<keyword evidence="16" id="KW-0234">DNA repair</keyword>
<dbReference type="CDD" id="cd07906">
    <property type="entry name" value="Adenylation_DNA_ligase_LigD_LigC"/>
    <property type="match status" value="1"/>
</dbReference>
<evidence type="ECO:0000256" key="11">
    <source>
        <dbReference type="ARBA" id="ARBA00022839"/>
    </source>
</evidence>
<evidence type="ECO:0000256" key="3">
    <source>
        <dbReference type="ARBA" id="ARBA00022598"/>
    </source>
</evidence>
<dbReference type="PANTHER" id="PTHR42705">
    <property type="entry name" value="BIFUNCTIONAL NON-HOMOLOGOUS END JOINING PROTEIN LIGD"/>
    <property type="match status" value="1"/>
</dbReference>
<dbReference type="NCBIfam" id="TIGR02779">
    <property type="entry name" value="NHEJ_ligase_lig"/>
    <property type="match status" value="1"/>
</dbReference>
<evidence type="ECO:0000256" key="4">
    <source>
        <dbReference type="ARBA" id="ARBA00022679"/>
    </source>
</evidence>
<feature type="compositionally biased region" description="Basic and acidic residues" evidence="23">
    <location>
        <begin position="813"/>
        <end position="824"/>
    </location>
</feature>
<dbReference type="PROSITE" id="PS50160">
    <property type="entry name" value="DNA_LIGASE_A3"/>
    <property type="match status" value="1"/>
</dbReference>
<keyword evidence="17" id="KW-0464">Manganese</keyword>
<dbReference type="Gene3D" id="2.40.50.140">
    <property type="entry name" value="Nucleic acid-binding proteins"/>
    <property type="match status" value="1"/>
</dbReference>
<dbReference type="Pfam" id="PF13298">
    <property type="entry name" value="LigD_N"/>
    <property type="match status" value="1"/>
</dbReference>
<dbReference type="NCBIfam" id="NF007210">
    <property type="entry name" value="PRK09632.1"/>
    <property type="match status" value="1"/>
</dbReference>
<evidence type="ECO:0000256" key="10">
    <source>
        <dbReference type="ARBA" id="ARBA00022801"/>
    </source>
</evidence>
<evidence type="ECO:0000256" key="13">
    <source>
        <dbReference type="ARBA" id="ARBA00022932"/>
    </source>
</evidence>
<keyword evidence="14" id="KW-0238">DNA-binding</keyword>
<comment type="catalytic activity">
    <reaction evidence="20">
        <text>ATP + (deoxyribonucleotide)n-3'-hydroxyl + 5'-phospho-(deoxyribonucleotide)m = (deoxyribonucleotide)n+m + AMP + diphosphate.</text>
        <dbReference type="EC" id="6.5.1.1"/>
    </reaction>
</comment>
<dbReference type="Gene3D" id="3.30.1490.70">
    <property type="match status" value="1"/>
</dbReference>
<evidence type="ECO:0000256" key="9">
    <source>
        <dbReference type="ARBA" id="ARBA00022763"/>
    </source>
</evidence>
<proteinExistence type="inferred from homology"/>